<protein>
    <submittedName>
        <fullName evidence="1">Uncharacterized protein</fullName>
    </submittedName>
</protein>
<gene>
    <name evidence="1" type="ORF">BV22DRAFT_491405</name>
</gene>
<name>A0ACB8BGM1_9AGAM</name>
<evidence type="ECO:0000313" key="2">
    <source>
        <dbReference type="Proteomes" id="UP000790709"/>
    </source>
</evidence>
<reference evidence="1" key="1">
    <citation type="journal article" date="2021" name="New Phytol.">
        <title>Evolutionary innovations through gain and loss of genes in the ectomycorrhizal Boletales.</title>
        <authorList>
            <person name="Wu G."/>
            <person name="Miyauchi S."/>
            <person name="Morin E."/>
            <person name="Kuo A."/>
            <person name="Drula E."/>
            <person name="Varga T."/>
            <person name="Kohler A."/>
            <person name="Feng B."/>
            <person name="Cao Y."/>
            <person name="Lipzen A."/>
            <person name="Daum C."/>
            <person name="Hundley H."/>
            <person name="Pangilinan J."/>
            <person name="Johnson J."/>
            <person name="Barry K."/>
            <person name="LaButti K."/>
            <person name="Ng V."/>
            <person name="Ahrendt S."/>
            <person name="Min B."/>
            <person name="Choi I.G."/>
            <person name="Park H."/>
            <person name="Plett J.M."/>
            <person name="Magnuson J."/>
            <person name="Spatafora J.W."/>
            <person name="Nagy L.G."/>
            <person name="Henrissat B."/>
            <person name="Grigoriev I.V."/>
            <person name="Yang Z.L."/>
            <person name="Xu J."/>
            <person name="Martin F.M."/>
        </authorList>
    </citation>
    <scope>NUCLEOTIDE SEQUENCE</scope>
    <source>
        <strain evidence="1">KUC20120723A-06</strain>
    </source>
</reference>
<proteinExistence type="predicted"/>
<accession>A0ACB8BGM1</accession>
<comment type="caution">
    <text evidence="1">The sequence shown here is derived from an EMBL/GenBank/DDBJ whole genome shotgun (WGS) entry which is preliminary data.</text>
</comment>
<sequence length="192" mass="21549">MTDITDDDEQCSKHLEKCGIEDTERDTSEVDLLSYHEYRAGRLVIDPQQAKVEFGEVVAAKLKLSEDGTKVLWPQPTDDPNDPQNWSANRKALHLFIMTLAAIVPDFDSGIGIASIFPLAQQYRTTTGVINNETSNWSIFLLAWGSVFAVMLMRRYGRLPVLFWSQLLALLFLIGATIAPNLATFTGDIWLE</sequence>
<dbReference type="EMBL" id="MU266418">
    <property type="protein sequence ID" value="KAH7924714.1"/>
    <property type="molecule type" value="Genomic_DNA"/>
</dbReference>
<evidence type="ECO:0000313" key="1">
    <source>
        <dbReference type="EMBL" id="KAH7924714.1"/>
    </source>
</evidence>
<organism evidence="1 2">
    <name type="scientific">Leucogyrophana mollusca</name>
    <dbReference type="NCBI Taxonomy" id="85980"/>
    <lineage>
        <taxon>Eukaryota</taxon>
        <taxon>Fungi</taxon>
        <taxon>Dikarya</taxon>
        <taxon>Basidiomycota</taxon>
        <taxon>Agaricomycotina</taxon>
        <taxon>Agaricomycetes</taxon>
        <taxon>Agaricomycetidae</taxon>
        <taxon>Boletales</taxon>
        <taxon>Boletales incertae sedis</taxon>
        <taxon>Leucogyrophana</taxon>
    </lineage>
</organism>
<dbReference type="Proteomes" id="UP000790709">
    <property type="component" value="Unassembled WGS sequence"/>
</dbReference>
<keyword evidence="2" id="KW-1185">Reference proteome</keyword>